<evidence type="ECO:0000313" key="1">
    <source>
        <dbReference type="EMBL" id="GIY93824.1"/>
    </source>
</evidence>
<proteinExistence type="predicted"/>
<name>A0AAV4XII4_CAEEX</name>
<sequence length="197" mass="22394">MGYTLISVHHGLPDEPGNEYSCKSDGSWVIAHWGKSMAARFVYMKFLNRFHEKQFVIPRNKIETYVRWLMGIGLLAIHGAGWCRNPQPVTDQWRERAPCDVTPGDRFHERIRAVTDGSLRLPSVSLAIRTSLSKLIEIDILRIEIIMQRNTRFVLVIEMASRGMRGRTAFTARIPLPFKDIGLATETAGSRPNKGTM</sequence>
<evidence type="ECO:0000313" key="2">
    <source>
        <dbReference type="Proteomes" id="UP001054945"/>
    </source>
</evidence>
<keyword evidence="2" id="KW-1185">Reference proteome</keyword>
<comment type="caution">
    <text evidence="1">The sequence shown here is derived from an EMBL/GenBank/DDBJ whole genome shotgun (WGS) entry which is preliminary data.</text>
</comment>
<dbReference type="Proteomes" id="UP001054945">
    <property type="component" value="Unassembled WGS sequence"/>
</dbReference>
<dbReference type="EMBL" id="BPLR01017710">
    <property type="protein sequence ID" value="GIY93824.1"/>
    <property type="molecule type" value="Genomic_DNA"/>
</dbReference>
<reference evidence="1 2" key="1">
    <citation type="submission" date="2021-06" db="EMBL/GenBank/DDBJ databases">
        <title>Caerostris extrusa draft genome.</title>
        <authorList>
            <person name="Kono N."/>
            <person name="Arakawa K."/>
        </authorList>
    </citation>
    <scope>NUCLEOTIDE SEQUENCE [LARGE SCALE GENOMIC DNA]</scope>
</reference>
<dbReference type="AlphaFoldDB" id="A0AAV4XII4"/>
<accession>A0AAV4XII4</accession>
<protein>
    <submittedName>
        <fullName evidence="1">Uncharacterized protein</fullName>
    </submittedName>
</protein>
<organism evidence="1 2">
    <name type="scientific">Caerostris extrusa</name>
    <name type="common">Bark spider</name>
    <name type="synonym">Caerostris bankana</name>
    <dbReference type="NCBI Taxonomy" id="172846"/>
    <lineage>
        <taxon>Eukaryota</taxon>
        <taxon>Metazoa</taxon>
        <taxon>Ecdysozoa</taxon>
        <taxon>Arthropoda</taxon>
        <taxon>Chelicerata</taxon>
        <taxon>Arachnida</taxon>
        <taxon>Araneae</taxon>
        <taxon>Araneomorphae</taxon>
        <taxon>Entelegynae</taxon>
        <taxon>Araneoidea</taxon>
        <taxon>Araneidae</taxon>
        <taxon>Caerostris</taxon>
    </lineage>
</organism>
<gene>
    <name evidence="1" type="ORF">CEXT_208551</name>
</gene>